<comment type="caution">
    <text evidence="1">The sequence shown here is derived from an EMBL/GenBank/DDBJ whole genome shotgun (WGS) entry which is preliminary data.</text>
</comment>
<organism evidence="1 2">
    <name type="scientific">Verrucosispora sioxanthis</name>
    <dbReference type="NCBI Taxonomy" id="2499994"/>
    <lineage>
        <taxon>Bacteria</taxon>
        <taxon>Bacillati</taxon>
        <taxon>Actinomycetota</taxon>
        <taxon>Actinomycetes</taxon>
        <taxon>Micromonosporales</taxon>
        <taxon>Micromonosporaceae</taxon>
        <taxon>Micromonospora</taxon>
    </lineage>
</organism>
<dbReference type="Proteomes" id="UP000478148">
    <property type="component" value="Unassembled WGS sequence"/>
</dbReference>
<keyword evidence="2" id="KW-1185">Reference proteome</keyword>
<reference evidence="1 2" key="1">
    <citation type="submission" date="2020-02" db="EMBL/GenBank/DDBJ databases">
        <title>Draft Genome Sequence of Verrucosispora sp. Strain CWR15, Isolated from Gulf of Mexico Sponge.</title>
        <authorList>
            <person name="Kennedy S.J."/>
            <person name="Cella E."/>
            <person name="Azarian T."/>
            <person name="Baker B.J."/>
            <person name="Shaw L.N."/>
        </authorList>
    </citation>
    <scope>NUCLEOTIDE SEQUENCE [LARGE SCALE GENOMIC DNA]</scope>
    <source>
        <strain evidence="1 2">CWR15</strain>
    </source>
</reference>
<evidence type="ECO:0000313" key="2">
    <source>
        <dbReference type="Proteomes" id="UP000478148"/>
    </source>
</evidence>
<protein>
    <submittedName>
        <fullName evidence="1">Uncharacterized protein</fullName>
    </submittedName>
</protein>
<name>A0A6M1KUT6_9ACTN</name>
<accession>A0A6M1KUT6</accession>
<gene>
    <name evidence="1" type="ORF">ENC19_09395</name>
</gene>
<proteinExistence type="predicted"/>
<dbReference type="RefSeq" id="WP_164446802.1">
    <property type="nucleotide sequence ID" value="NZ_SAIY01000003.1"/>
</dbReference>
<dbReference type="EMBL" id="SAIY01000003">
    <property type="protein sequence ID" value="NGM12855.1"/>
    <property type="molecule type" value="Genomic_DNA"/>
</dbReference>
<sequence>MSSATARLLGSPSDSYSRSAARHACAASRCSPIAEWTSTRFVNAAA</sequence>
<dbReference type="AlphaFoldDB" id="A0A6M1KUT6"/>
<evidence type="ECO:0000313" key="1">
    <source>
        <dbReference type="EMBL" id="NGM12855.1"/>
    </source>
</evidence>